<sequence>LGLVSEQSLYNLAVRTIELEIIPACRALGVSVLPWSPLYGGMLGGLEANEGRRTTEIVQKRIESRRPQLEAYEAFCREIGERPADVALAWLLQDPTVASPILGPRTMQQLEDSLRAIEVDLSDDALAKLDEIWPGPGGQAPEAYAW</sequence>
<dbReference type="PANTHER" id="PTHR43364:SF5">
    <property type="entry name" value="REDUCTASE"/>
    <property type="match status" value="1"/>
</dbReference>
<organism evidence="2 3">
    <name type="scientific">Eiseniibacteriota bacterium</name>
    <dbReference type="NCBI Taxonomy" id="2212470"/>
    <lineage>
        <taxon>Bacteria</taxon>
        <taxon>Candidatus Eiseniibacteriota</taxon>
    </lineage>
</organism>
<dbReference type="InterPro" id="IPR050523">
    <property type="entry name" value="AKR_Detox_Biosynth"/>
</dbReference>
<dbReference type="Gene3D" id="3.20.20.100">
    <property type="entry name" value="NADP-dependent oxidoreductase domain"/>
    <property type="match status" value="1"/>
</dbReference>
<dbReference type="Pfam" id="PF00248">
    <property type="entry name" value="Aldo_ket_red"/>
    <property type="match status" value="1"/>
</dbReference>
<dbReference type="InterPro" id="IPR036812">
    <property type="entry name" value="NAD(P)_OxRdtase_dom_sf"/>
</dbReference>
<comment type="caution">
    <text evidence="2">The sequence shown here is derived from an EMBL/GenBank/DDBJ whole genome shotgun (WGS) entry which is preliminary data.</text>
</comment>
<dbReference type="EMBL" id="JAGQHR010000412">
    <property type="protein sequence ID" value="MCA9728542.1"/>
    <property type="molecule type" value="Genomic_DNA"/>
</dbReference>
<name>A0A956M1N8_UNCEI</name>
<gene>
    <name evidence="2" type="ORF">KC729_12715</name>
</gene>
<feature type="non-terminal residue" evidence="2">
    <location>
        <position position="1"/>
    </location>
</feature>
<dbReference type="GO" id="GO:0005829">
    <property type="term" value="C:cytosol"/>
    <property type="evidence" value="ECO:0007669"/>
    <property type="project" value="TreeGrafter"/>
</dbReference>
<dbReference type="PANTHER" id="PTHR43364">
    <property type="entry name" value="NADH-SPECIFIC METHYLGLYOXAL REDUCTASE-RELATED"/>
    <property type="match status" value="1"/>
</dbReference>
<reference evidence="2" key="1">
    <citation type="submission" date="2020-04" db="EMBL/GenBank/DDBJ databases">
        <authorList>
            <person name="Zhang T."/>
        </authorList>
    </citation>
    <scope>NUCLEOTIDE SEQUENCE</scope>
    <source>
        <strain evidence="2">HKST-UBA01</strain>
    </source>
</reference>
<dbReference type="SUPFAM" id="SSF51430">
    <property type="entry name" value="NAD(P)-linked oxidoreductase"/>
    <property type="match status" value="1"/>
</dbReference>
<protein>
    <submittedName>
        <fullName evidence="2">Aldo/keto reductase</fullName>
    </submittedName>
</protein>
<evidence type="ECO:0000259" key="1">
    <source>
        <dbReference type="Pfam" id="PF00248"/>
    </source>
</evidence>
<evidence type="ECO:0000313" key="3">
    <source>
        <dbReference type="Proteomes" id="UP000697710"/>
    </source>
</evidence>
<reference evidence="2" key="2">
    <citation type="journal article" date="2021" name="Microbiome">
        <title>Successional dynamics and alternative stable states in a saline activated sludge microbial community over 9 years.</title>
        <authorList>
            <person name="Wang Y."/>
            <person name="Ye J."/>
            <person name="Ju F."/>
            <person name="Liu L."/>
            <person name="Boyd J.A."/>
            <person name="Deng Y."/>
            <person name="Parks D.H."/>
            <person name="Jiang X."/>
            <person name="Yin X."/>
            <person name="Woodcroft B.J."/>
            <person name="Tyson G.W."/>
            <person name="Hugenholtz P."/>
            <person name="Polz M.F."/>
            <person name="Zhang T."/>
        </authorList>
    </citation>
    <scope>NUCLEOTIDE SEQUENCE</scope>
    <source>
        <strain evidence="2">HKST-UBA01</strain>
    </source>
</reference>
<accession>A0A956M1N8</accession>
<evidence type="ECO:0000313" key="2">
    <source>
        <dbReference type="EMBL" id="MCA9728542.1"/>
    </source>
</evidence>
<dbReference type="InterPro" id="IPR023210">
    <property type="entry name" value="NADP_OxRdtase_dom"/>
</dbReference>
<proteinExistence type="predicted"/>
<dbReference type="Proteomes" id="UP000697710">
    <property type="component" value="Unassembled WGS sequence"/>
</dbReference>
<feature type="domain" description="NADP-dependent oxidoreductase" evidence="1">
    <location>
        <begin position="3"/>
        <end position="133"/>
    </location>
</feature>
<dbReference type="AlphaFoldDB" id="A0A956M1N8"/>